<dbReference type="InterPro" id="IPR017853">
    <property type="entry name" value="GH"/>
</dbReference>
<dbReference type="InterPro" id="IPR001547">
    <property type="entry name" value="Glyco_hydro_5"/>
</dbReference>
<dbReference type="Gene3D" id="3.20.20.80">
    <property type="entry name" value="Glycosidases"/>
    <property type="match status" value="1"/>
</dbReference>
<organism evidence="5 6">
    <name type="scientific">Taibaiella lutea</name>
    <dbReference type="NCBI Taxonomy" id="2608001"/>
    <lineage>
        <taxon>Bacteria</taxon>
        <taxon>Pseudomonadati</taxon>
        <taxon>Bacteroidota</taxon>
        <taxon>Chitinophagia</taxon>
        <taxon>Chitinophagales</taxon>
        <taxon>Chitinophagaceae</taxon>
        <taxon>Taibaiella</taxon>
    </lineage>
</organism>
<evidence type="ECO:0000256" key="2">
    <source>
        <dbReference type="ARBA" id="ARBA00023295"/>
    </source>
</evidence>
<evidence type="ECO:0000259" key="4">
    <source>
        <dbReference type="Pfam" id="PF00150"/>
    </source>
</evidence>
<dbReference type="EMBL" id="VWSH01000003">
    <property type="protein sequence ID" value="KAA5533535.1"/>
    <property type="molecule type" value="Genomic_DNA"/>
</dbReference>
<evidence type="ECO:0000313" key="6">
    <source>
        <dbReference type="Proteomes" id="UP000323632"/>
    </source>
</evidence>
<accession>A0A5M6CJK4</accession>
<gene>
    <name evidence="5" type="ORF">F0919_13420</name>
</gene>
<dbReference type="PANTHER" id="PTHR34142:SF1">
    <property type="entry name" value="GLYCOSIDE HYDROLASE FAMILY 5 DOMAIN-CONTAINING PROTEIN"/>
    <property type="match status" value="1"/>
</dbReference>
<keyword evidence="2 3" id="KW-0326">Glycosidase</keyword>
<reference evidence="5 6" key="1">
    <citation type="submission" date="2019-09" db="EMBL/GenBank/DDBJ databases">
        <title>Genome sequence and assembly of Taibaiella sp.</title>
        <authorList>
            <person name="Chhetri G."/>
        </authorList>
    </citation>
    <scope>NUCLEOTIDE SEQUENCE [LARGE SCALE GENOMIC DNA]</scope>
    <source>
        <strain evidence="5 6">KVB11</strain>
    </source>
</reference>
<dbReference type="Proteomes" id="UP000323632">
    <property type="component" value="Unassembled WGS sequence"/>
</dbReference>
<evidence type="ECO:0000256" key="1">
    <source>
        <dbReference type="ARBA" id="ARBA00022801"/>
    </source>
</evidence>
<sequence>MKYFDLYLIFLKLIDMKKLLLFAGLFALVGLVQAQPMHVDGKLLKTATGNTIILRGMNYPIMDDGNVDLNNASSYQTLIDQYAMTGANCIRIPWNTDGKHWRDGITPGTMQGYLTSGRLGEMIDYCFSKNLKVILEIHDLTCSNDWAAFNSTIVPFWTSTPVVNLINARQSGLIVNIANEFGNDQNWGGDLNTFKTNYITAVQALRVAGITVPVMIDAPNCGTSSSSIVSIASQIVSADNLHNIIFSVHAYWSAYAAGNAQIDAKMNEMNASNACYVFGEIANKQDIGSCGDADITGIYQRVLTNACPMGIGWLAWCYNKDCAAAREASSTGMFANLTAFGNDLVNNSNYGLNSNSICNGQNGVPLGLGVGNNNAESTAKVKLYPNPGHGSFSFQSSETIKAVKVYDVTGREVTLKRLSLNLFEIESVQSVSTGWYMY</sequence>
<keyword evidence="1 3" id="KW-0378">Hydrolase</keyword>
<dbReference type="InterPro" id="IPR026444">
    <property type="entry name" value="Secre_tail"/>
</dbReference>
<dbReference type="NCBIfam" id="TIGR04183">
    <property type="entry name" value="Por_Secre_tail"/>
    <property type="match status" value="1"/>
</dbReference>
<dbReference type="GO" id="GO:0009251">
    <property type="term" value="P:glucan catabolic process"/>
    <property type="evidence" value="ECO:0007669"/>
    <property type="project" value="TreeGrafter"/>
</dbReference>
<keyword evidence="6" id="KW-1185">Reference proteome</keyword>
<evidence type="ECO:0000313" key="5">
    <source>
        <dbReference type="EMBL" id="KAA5533535.1"/>
    </source>
</evidence>
<dbReference type="Pfam" id="PF00150">
    <property type="entry name" value="Cellulase"/>
    <property type="match status" value="1"/>
</dbReference>
<dbReference type="PANTHER" id="PTHR34142">
    <property type="entry name" value="ENDO-BETA-1,4-GLUCANASE A"/>
    <property type="match status" value="1"/>
</dbReference>
<feature type="domain" description="Glycoside hydrolase family 5" evidence="4">
    <location>
        <begin position="47"/>
        <end position="320"/>
    </location>
</feature>
<dbReference type="GO" id="GO:0004553">
    <property type="term" value="F:hydrolase activity, hydrolyzing O-glycosyl compounds"/>
    <property type="evidence" value="ECO:0007669"/>
    <property type="project" value="InterPro"/>
</dbReference>
<comment type="caution">
    <text evidence="5">The sequence shown here is derived from an EMBL/GenBank/DDBJ whole genome shotgun (WGS) entry which is preliminary data.</text>
</comment>
<name>A0A5M6CJK4_9BACT</name>
<dbReference type="SUPFAM" id="SSF51445">
    <property type="entry name" value="(Trans)glycosidases"/>
    <property type="match status" value="1"/>
</dbReference>
<protein>
    <submittedName>
        <fullName evidence="5">Cellulase family glycosylhydrolase</fullName>
    </submittedName>
</protein>
<comment type="similarity">
    <text evidence="3">Belongs to the glycosyl hydrolase 5 (cellulase A) family.</text>
</comment>
<proteinExistence type="inferred from homology"/>
<evidence type="ECO:0000256" key="3">
    <source>
        <dbReference type="RuleBase" id="RU361153"/>
    </source>
</evidence>
<dbReference type="AlphaFoldDB" id="A0A5M6CJK4"/>